<organism evidence="4 5">
    <name type="scientific">Sulfurovum zhangzhouensis</name>
    <dbReference type="NCBI Taxonomy" id="3019067"/>
    <lineage>
        <taxon>Bacteria</taxon>
        <taxon>Pseudomonadati</taxon>
        <taxon>Campylobacterota</taxon>
        <taxon>Epsilonproteobacteria</taxon>
        <taxon>Campylobacterales</taxon>
        <taxon>Sulfurovaceae</taxon>
        <taxon>Sulfurovum</taxon>
    </lineage>
</organism>
<feature type="domain" description="PpiC" evidence="3">
    <location>
        <begin position="131"/>
        <end position="227"/>
    </location>
</feature>
<dbReference type="Gene3D" id="1.10.8.1040">
    <property type="match status" value="1"/>
</dbReference>
<dbReference type="Gene3D" id="3.10.50.40">
    <property type="match status" value="1"/>
</dbReference>
<reference evidence="4" key="1">
    <citation type="submission" date="2023-01" db="EMBL/GenBank/DDBJ databases">
        <title>Sulfurovum sp. zt1-1 genome assembly.</title>
        <authorList>
            <person name="Wang J."/>
        </authorList>
    </citation>
    <scope>NUCLEOTIDE SEQUENCE</scope>
    <source>
        <strain evidence="4">Zt1-1</strain>
    </source>
</reference>
<dbReference type="PROSITE" id="PS50198">
    <property type="entry name" value="PPIC_PPIASE_2"/>
    <property type="match status" value="1"/>
</dbReference>
<dbReference type="GO" id="GO:0003755">
    <property type="term" value="F:peptidyl-prolyl cis-trans isomerase activity"/>
    <property type="evidence" value="ECO:0007669"/>
    <property type="project" value="UniProtKB-EC"/>
</dbReference>
<feature type="signal peptide" evidence="2">
    <location>
        <begin position="1"/>
        <end position="20"/>
    </location>
</feature>
<evidence type="ECO:0000256" key="2">
    <source>
        <dbReference type="SAM" id="SignalP"/>
    </source>
</evidence>
<dbReference type="Proteomes" id="UP001169069">
    <property type="component" value="Unassembled WGS sequence"/>
</dbReference>
<dbReference type="PROSITE" id="PS01096">
    <property type="entry name" value="PPIC_PPIASE_1"/>
    <property type="match status" value="1"/>
</dbReference>
<proteinExistence type="predicted"/>
<keyword evidence="1 4" id="KW-0413">Isomerase</keyword>
<dbReference type="PANTHER" id="PTHR47245:SF2">
    <property type="entry name" value="PEPTIDYL-PROLYL CIS-TRANS ISOMERASE HP_0175-RELATED"/>
    <property type="match status" value="1"/>
</dbReference>
<dbReference type="InterPro" id="IPR046357">
    <property type="entry name" value="PPIase_dom_sf"/>
</dbReference>
<evidence type="ECO:0000256" key="1">
    <source>
        <dbReference type="PROSITE-ProRule" id="PRU00278"/>
    </source>
</evidence>
<accession>A0ABT7QWB6</accession>
<dbReference type="InterPro" id="IPR027304">
    <property type="entry name" value="Trigger_fact/SurA_dom_sf"/>
</dbReference>
<sequence length="279" mass="31323">MFKFAKTSLLVAAAALSLSASDVLLTVNGKNITKQDAQLFVSAAAPNANYADLKSQEQDMIKERLIEKVLFSELAQQEGIENDPEFKKNLEMLKSELAINVWMKKQLDNVVVSDSEAKEFYEKNSDKFLEEATLHARHILVESEQDAQKIIDTLKPLQGKVLQEKFIELAKTQSTGPSGPNGGDLGTFKKGQMVPAFSEAVWALEEGKITTKPVKTRFGYHVIYLEKKNEASTMAYEDVKPQIIATLRQKQFTTKIQEIAKELKKKATIIDPEKKEDKK</sequence>
<dbReference type="InterPro" id="IPR023058">
    <property type="entry name" value="PPIase_PpiC_CS"/>
</dbReference>
<keyword evidence="5" id="KW-1185">Reference proteome</keyword>
<dbReference type="SUPFAM" id="SSF109998">
    <property type="entry name" value="Triger factor/SurA peptide-binding domain-like"/>
    <property type="match status" value="1"/>
</dbReference>
<dbReference type="SUPFAM" id="SSF54534">
    <property type="entry name" value="FKBP-like"/>
    <property type="match status" value="1"/>
</dbReference>
<keyword evidence="2" id="KW-0732">Signal</keyword>
<comment type="caution">
    <text evidence="4">The sequence shown here is derived from an EMBL/GenBank/DDBJ whole genome shotgun (WGS) entry which is preliminary data.</text>
</comment>
<evidence type="ECO:0000259" key="3">
    <source>
        <dbReference type="PROSITE" id="PS50198"/>
    </source>
</evidence>
<protein>
    <submittedName>
        <fullName evidence="4">Peptidylprolyl isomerase</fullName>
        <ecNumber evidence="4">5.2.1.8</ecNumber>
    </submittedName>
</protein>
<feature type="chain" id="PRO_5045526822" evidence="2">
    <location>
        <begin position="21"/>
        <end position="279"/>
    </location>
</feature>
<name>A0ABT7QWB6_9BACT</name>
<dbReference type="PANTHER" id="PTHR47245">
    <property type="entry name" value="PEPTIDYLPROLYL ISOMERASE"/>
    <property type="match status" value="1"/>
</dbReference>
<dbReference type="Pfam" id="PF00639">
    <property type="entry name" value="Rotamase"/>
    <property type="match status" value="1"/>
</dbReference>
<evidence type="ECO:0000313" key="5">
    <source>
        <dbReference type="Proteomes" id="UP001169069"/>
    </source>
</evidence>
<keyword evidence="1" id="KW-0697">Rotamase</keyword>
<dbReference type="RefSeq" id="WP_289412444.1">
    <property type="nucleotide sequence ID" value="NZ_JAQIBD010000001.1"/>
</dbReference>
<evidence type="ECO:0000313" key="4">
    <source>
        <dbReference type="EMBL" id="MDM5271125.1"/>
    </source>
</evidence>
<gene>
    <name evidence="4" type="ORF">PGH07_02960</name>
</gene>
<dbReference type="InterPro" id="IPR050245">
    <property type="entry name" value="PrsA_foldase"/>
</dbReference>
<dbReference type="InterPro" id="IPR000297">
    <property type="entry name" value="PPIase_PpiC"/>
</dbReference>
<dbReference type="EC" id="5.2.1.8" evidence="4"/>
<dbReference type="EMBL" id="JAQIBD010000001">
    <property type="protein sequence ID" value="MDM5271125.1"/>
    <property type="molecule type" value="Genomic_DNA"/>
</dbReference>